<evidence type="ECO:0000256" key="3">
    <source>
        <dbReference type="ARBA" id="ARBA00023125"/>
    </source>
</evidence>
<dbReference type="InterPro" id="IPR007693">
    <property type="entry name" value="DNA_helicase_DnaB-like_N"/>
</dbReference>
<dbReference type="SUPFAM" id="SSF52540">
    <property type="entry name" value="P-loop containing nucleoside triphosphate hydrolases"/>
    <property type="match status" value="1"/>
</dbReference>
<feature type="domain" description="DNA helicase DnaB-like N-terminal" evidence="4">
    <location>
        <begin position="68"/>
        <end position="168"/>
    </location>
</feature>
<dbReference type="GO" id="GO:0006269">
    <property type="term" value="P:DNA replication, synthesis of primer"/>
    <property type="evidence" value="ECO:0007669"/>
    <property type="project" value="UniProtKB-KW"/>
</dbReference>
<sequence length="563" mass="61444">MYRDGLARKRRQRGRRPGDVALPVLASQPKTCACPNPIVRTVGVNMQHGNFEAEDNRDLYDAGGQLLSDRHAEEQLLGALLLKPQAVDKVVEIVRPADLIDPFNRQILECLFSAHGNGGEVSIDAINAKLGGKDALIGDGLTVGRYVAHLIADADTSNDLSDVADHLQQISERRKTGEAYDIDWRQPFVSRFGGLRWEEIATLGRASGYTWLIEDIFPMGEISLIFGDSGSGKSFGTFDMAMAVARGLKWNGKNTEPGLVIYVAAEAGKGFGKRKLAYSIEHNLPQDADIPFYLCTKRPDFFASDADVLALIEEIITVSKTYSQKLVLIVLDTLSALAPGMNENASQDVSMVRKRLVVLQEKFDAAICLVHHKPKGGATPRGHSSLTADFETTVEFEIVTDKRTPTGGNIHRATVRKQREGKAGLRWEFTLPVVTVGRNKWGNEETSCVVIPFETSQSTARGGYNGSANELLLMHALYDALGDYGVAPPFPLPAAISKVVDVAHIRTAMRAKVVDSDTDEEAADNRFRGAFKRAGDKLRDAGIIGIQKPFWWATGKPVNGMGG</sequence>
<dbReference type="GO" id="GO:0005524">
    <property type="term" value="F:ATP binding"/>
    <property type="evidence" value="ECO:0007669"/>
    <property type="project" value="InterPro"/>
</dbReference>
<keyword evidence="1" id="KW-0639">Primosome</keyword>
<dbReference type="Proteomes" id="UP000193335">
    <property type="component" value="Unassembled WGS sequence"/>
</dbReference>
<accession>A0A1Y2JW33</accession>
<dbReference type="Pfam" id="PF13481">
    <property type="entry name" value="AAA_25"/>
    <property type="match status" value="1"/>
</dbReference>
<evidence type="ECO:0000259" key="4">
    <source>
        <dbReference type="Pfam" id="PF00772"/>
    </source>
</evidence>
<reference evidence="5 6" key="1">
    <citation type="submission" date="2017-03" db="EMBL/GenBank/DDBJ databases">
        <title>Whole genome sequences of fourteen strains of Bradyrhizobium canariense and one strain of Bradyrhizobium japonicum isolated from Lupinus (Papilionoideae: Genisteae) species in Algeria.</title>
        <authorList>
            <person name="Crovadore J."/>
            <person name="Chekireb D."/>
            <person name="Brachmann A."/>
            <person name="Chablais R."/>
            <person name="Cochard B."/>
            <person name="Lefort F."/>
        </authorList>
    </citation>
    <scope>NUCLEOTIDE SEQUENCE [LARGE SCALE GENOMIC DNA]</scope>
    <source>
        <strain evidence="5 6">UBMA197</strain>
    </source>
</reference>
<dbReference type="GO" id="GO:0003678">
    <property type="term" value="F:DNA helicase activity"/>
    <property type="evidence" value="ECO:0007669"/>
    <property type="project" value="InterPro"/>
</dbReference>
<evidence type="ECO:0000313" key="6">
    <source>
        <dbReference type="Proteomes" id="UP000193335"/>
    </source>
</evidence>
<dbReference type="GO" id="GO:0003677">
    <property type="term" value="F:DNA binding"/>
    <property type="evidence" value="ECO:0007669"/>
    <property type="project" value="UniProtKB-KW"/>
</dbReference>
<keyword evidence="2" id="KW-0235">DNA replication</keyword>
<dbReference type="Pfam" id="PF00772">
    <property type="entry name" value="DnaB"/>
    <property type="match status" value="1"/>
</dbReference>
<dbReference type="EMBL" id="NAFL01000198">
    <property type="protein sequence ID" value="OSJ36321.1"/>
    <property type="molecule type" value="Genomic_DNA"/>
</dbReference>
<evidence type="ECO:0000256" key="2">
    <source>
        <dbReference type="ARBA" id="ARBA00022705"/>
    </source>
</evidence>
<dbReference type="SUPFAM" id="SSF48024">
    <property type="entry name" value="N-terminal domain of DnaB helicase"/>
    <property type="match status" value="1"/>
</dbReference>
<dbReference type="GO" id="GO:1990077">
    <property type="term" value="C:primosome complex"/>
    <property type="evidence" value="ECO:0007669"/>
    <property type="project" value="UniProtKB-KW"/>
</dbReference>
<dbReference type="Gene3D" id="3.40.50.300">
    <property type="entry name" value="P-loop containing nucleotide triphosphate hydrolases"/>
    <property type="match status" value="1"/>
</dbReference>
<dbReference type="InterPro" id="IPR016136">
    <property type="entry name" value="DNA_helicase_N/primase_C"/>
</dbReference>
<evidence type="ECO:0000313" key="5">
    <source>
        <dbReference type="EMBL" id="OSJ36321.1"/>
    </source>
</evidence>
<gene>
    <name evidence="5" type="ORF">BSZ19_04890</name>
</gene>
<protein>
    <recommendedName>
        <fullName evidence="4">DNA helicase DnaB-like N-terminal domain-containing protein</fullName>
    </recommendedName>
</protein>
<dbReference type="InterPro" id="IPR027417">
    <property type="entry name" value="P-loop_NTPase"/>
</dbReference>
<evidence type="ECO:0000256" key="1">
    <source>
        <dbReference type="ARBA" id="ARBA00022515"/>
    </source>
</evidence>
<comment type="caution">
    <text evidence="5">The sequence shown here is derived from an EMBL/GenBank/DDBJ whole genome shotgun (WGS) entry which is preliminary data.</text>
</comment>
<dbReference type="AlphaFoldDB" id="A0A1Y2JW33"/>
<keyword evidence="3" id="KW-0238">DNA-binding</keyword>
<proteinExistence type="predicted"/>
<dbReference type="InterPro" id="IPR036185">
    <property type="entry name" value="DNA_heli_DnaB-like_N_sf"/>
</dbReference>
<name>A0A1Y2JW33_BRAJP</name>
<organism evidence="5 6">
    <name type="scientific">Bradyrhizobium japonicum</name>
    <dbReference type="NCBI Taxonomy" id="375"/>
    <lineage>
        <taxon>Bacteria</taxon>
        <taxon>Pseudomonadati</taxon>
        <taxon>Pseudomonadota</taxon>
        <taxon>Alphaproteobacteria</taxon>
        <taxon>Hyphomicrobiales</taxon>
        <taxon>Nitrobacteraceae</taxon>
        <taxon>Bradyrhizobium</taxon>
    </lineage>
</organism>
<dbReference type="Gene3D" id="1.10.860.10">
    <property type="entry name" value="DNAb Helicase, Chain A"/>
    <property type="match status" value="1"/>
</dbReference>